<sequence>MRIEVNLDMPLHSLDQLHGLIEHHGAWGLSFCDFQKKVCVYEKDGVHYNGRLTWAPSGGTIEEMYARVQDRHQSLQAM</sequence>
<keyword evidence="2" id="KW-1185">Reference proteome</keyword>
<evidence type="ECO:0000313" key="2">
    <source>
        <dbReference type="Proteomes" id="UP000192582"/>
    </source>
</evidence>
<accession>A0A1W1VIY6</accession>
<organism evidence="1 2">
    <name type="scientific">Deinococcus hopiensis KR-140</name>
    <dbReference type="NCBI Taxonomy" id="695939"/>
    <lineage>
        <taxon>Bacteria</taxon>
        <taxon>Thermotogati</taxon>
        <taxon>Deinococcota</taxon>
        <taxon>Deinococci</taxon>
        <taxon>Deinococcales</taxon>
        <taxon>Deinococcaceae</taxon>
        <taxon>Deinococcus</taxon>
    </lineage>
</organism>
<dbReference type="AlphaFoldDB" id="A0A1W1VIY6"/>
<dbReference type="Proteomes" id="UP000192582">
    <property type="component" value="Unassembled WGS sequence"/>
</dbReference>
<protein>
    <submittedName>
        <fullName evidence="1">Uncharacterized protein</fullName>
    </submittedName>
</protein>
<reference evidence="1 2" key="1">
    <citation type="submission" date="2017-04" db="EMBL/GenBank/DDBJ databases">
        <authorList>
            <person name="Afonso C.L."/>
            <person name="Miller P.J."/>
            <person name="Scott M.A."/>
            <person name="Spackman E."/>
            <person name="Goraichik I."/>
            <person name="Dimitrov K.M."/>
            <person name="Suarez D.L."/>
            <person name="Swayne D.E."/>
        </authorList>
    </citation>
    <scope>NUCLEOTIDE SEQUENCE [LARGE SCALE GENOMIC DNA]</scope>
    <source>
        <strain evidence="1 2">KR-140</strain>
    </source>
</reference>
<evidence type="ECO:0000313" key="1">
    <source>
        <dbReference type="EMBL" id="SMB93337.1"/>
    </source>
</evidence>
<gene>
    <name evidence="1" type="ORF">SAMN00790413_01942</name>
</gene>
<name>A0A1W1VIY6_9DEIO</name>
<dbReference type="EMBL" id="FWWU01000009">
    <property type="protein sequence ID" value="SMB93337.1"/>
    <property type="molecule type" value="Genomic_DNA"/>
</dbReference>
<dbReference type="STRING" id="695939.SAMN00790413_01942"/>
<proteinExistence type="predicted"/>